<dbReference type="PANTHER" id="PTHR11328:SF24">
    <property type="entry name" value="MAJOR FACILITATOR SUPERFAMILY (MFS) PROFILE DOMAIN-CONTAINING PROTEIN"/>
    <property type="match status" value="1"/>
</dbReference>
<feature type="transmembrane region" description="Helical" evidence="8">
    <location>
        <begin position="237"/>
        <end position="264"/>
    </location>
</feature>
<keyword evidence="6 8" id="KW-1133">Transmembrane helix</keyword>
<feature type="transmembrane region" description="Helical" evidence="8">
    <location>
        <begin position="159"/>
        <end position="181"/>
    </location>
</feature>
<feature type="transmembrane region" description="Helical" evidence="8">
    <location>
        <begin position="368"/>
        <end position="392"/>
    </location>
</feature>
<evidence type="ECO:0000256" key="1">
    <source>
        <dbReference type="ARBA" id="ARBA00004651"/>
    </source>
</evidence>
<dbReference type="GO" id="GO:0005886">
    <property type="term" value="C:plasma membrane"/>
    <property type="evidence" value="ECO:0007669"/>
    <property type="project" value="UniProtKB-SubCell"/>
</dbReference>
<dbReference type="PROSITE" id="PS00872">
    <property type="entry name" value="NA_GALACTOSIDE_SYMP"/>
    <property type="match status" value="1"/>
</dbReference>
<evidence type="ECO:0000256" key="7">
    <source>
        <dbReference type="ARBA" id="ARBA00023136"/>
    </source>
</evidence>
<evidence type="ECO:0000313" key="10">
    <source>
        <dbReference type="Proteomes" id="UP000245890"/>
    </source>
</evidence>
<proteinExistence type="inferred from homology"/>
<dbReference type="InterPro" id="IPR018043">
    <property type="entry name" value="Na/Gal_symport_CS"/>
</dbReference>
<dbReference type="InterPro" id="IPR039672">
    <property type="entry name" value="MFS_2"/>
</dbReference>
<keyword evidence="3" id="KW-0813">Transport</keyword>
<sequence>MLVASPPREPRLGLVERLSYGFGDFGYSLPYNMVGAFLLYYYTVVLRLPAAAVGTIFLTARLFDAVVDLGVGVLLDRTRSRWGRARPYILFTSVPYAVVFVAIFLVPAGSVNAQLAWAFVTFNLLGLLMSFGSIPYTALLPMMTADTDQRLKLGSMRSIGTSVSVILGTAATMPLVGLLGGGNERKGFLLTALLFGVLALAAMLALFRNCRERHVGDADAAPAPAPTAIGEMLRNRAWWVCFLFTLLYFVRFGAMLSVTAFFAIEVLKRPWMISVMLPAISGMLLLAAFVAPPILSRTGIRGGSLGALGLSLLLFALLPFAEASPIAFLSLYLAASMATSITITAIFTMIAESVDYHEARFGSRNEGLLSAGVSLATKIGMALGSAAIAYALAYAAYAPGAVTPAAVLTIRWAYYGAPLLLLSLQALCILFWPARTARVDVALQI</sequence>
<feature type="transmembrane region" description="Helical" evidence="8">
    <location>
        <begin position="187"/>
        <end position="207"/>
    </location>
</feature>
<dbReference type="Proteomes" id="UP000245890">
    <property type="component" value="Unassembled WGS sequence"/>
</dbReference>
<evidence type="ECO:0000256" key="6">
    <source>
        <dbReference type="ARBA" id="ARBA00022989"/>
    </source>
</evidence>
<feature type="transmembrane region" description="Helical" evidence="8">
    <location>
        <begin position="270"/>
        <end position="291"/>
    </location>
</feature>
<comment type="subcellular location">
    <subcellularLocation>
        <location evidence="1">Cell membrane</location>
        <topology evidence="1">Multi-pass membrane protein</topology>
    </subcellularLocation>
</comment>
<evidence type="ECO:0000256" key="4">
    <source>
        <dbReference type="ARBA" id="ARBA00022475"/>
    </source>
</evidence>
<dbReference type="OrthoDB" id="9764596at2"/>
<keyword evidence="4" id="KW-1003">Cell membrane</keyword>
<dbReference type="Pfam" id="PF13347">
    <property type="entry name" value="MFS_2"/>
    <property type="match status" value="1"/>
</dbReference>
<evidence type="ECO:0000313" key="9">
    <source>
        <dbReference type="EMBL" id="PVX28571.1"/>
    </source>
</evidence>
<dbReference type="EMBL" id="QENQ01000001">
    <property type="protein sequence ID" value="PVX28571.1"/>
    <property type="molecule type" value="Genomic_DNA"/>
</dbReference>
<dbReference type="GO" id="GO:0006814">
    <property type="term" value="P:sodium ion transport"/>
    <property type="evidence" value="ECO:0007669"/>
    <property type="project" value="InterPro"/>
</dbReference>
<protein>
    <submittedName>
        <fullName evidence="9">MFS transporter</fullName>
    </submittedName>
</protein>
<evidence type="ECO:0000256" key="8">
    <source>
        <dbReference type="SAM" id="Phobius"/>
    </source>
</evidence>
<dbReference type="Gene3D" id="1.20.1250.20">
    <property type="entry name" value="MFS general substrate transporter like domains"/>
    <property type="match status" value="2"/>
</dbReference>
<feature type="transmembrane region" description="Helical" evidence="8">
    <location>
        <begin position="412"/>
        <end position="432"/>
    </location>
</feature>
<comment type="similarity">
    <text evidence="2">Belongs to the sodium:galactoside symporter (TC 2.A.2) family.</text>
</comment>
<keyword evidence="10" id="KW-1185">Reference proteome</keyword>
<dbReference type="SUPFAM" id="SSF103473">
    <property type="entry name" value="MFS general substrate transporter"/>
    <property type="match status" value="1"/>
</dbReference>
<dbReference type="InterPro" id="IPR001927">
    <property type="entry name" value="Na/Gal_symport"/>
</dbReference>
<dbReference type="RefSeq" id="WP_116468019.1">
    <property type="nucleotide sequence ID" value="NZ_QENQ01000001.1"/>
</dbReference>
<dbReference type="PANTHER" id="PTHR11328">
    <property type="entry name" value="MAJOR FACILITATOR SUPERFAMILY DOMAIN-CONTAINING PROTEIN"/>
    <property type="match status" value="1"/>
</dbReference>
<comment type="caution">
    <text evidence="9">The sequence shown here is derived from an EMBL/GenBank/DDBJ whole genome shotgun (WGS) entry which is preliminary data.</text>
</comment>
<evidence type="ECO:0000256" key="2">
    <source>
        <dbReference type="ARBA" id="ARBA00009617"/>
    </source>
</evidence>
<accession>A0A2U0SBA5</accession>
<feature type="transmembrane region" description="Helical" evidence="8">
    <location>
        <begin position="115"/>
        <end position="139"/>
    </location>
</feature>
<dbReference type="InterPro" id="IPR036259">
    <property type="entry name" value="MFS_trans_sf"/>
</dbReference>
<organism evidence="9 10">
    <name type="scientific">Sphingomonas pokkalii</name>
    <dbReference type="NCBI Taxonomy" id="2175090"/>
    <lineage>
        <taxon>Bacteria</taxon>
        <taxon>Pseudomonadati</taxon>
        <taxon>Pseudomonadota</taxon>
        <taxon>Alphaproteobacteria</taxon>
        <taxon>Sphingomonadales</taxon>
        <taxon>Sphingomonadaceae</taxon>
        <taxon>Sphingomonas</taxon>
    </lineage>
</organism>
<reference evidence="9 10" key="1">
    <citation type="submission" date="2018-05" db="EMBL/GenBank/DDBJ databases">
        <title>Description of Sphingomonas pokkalii sp nov, isolated from the rhizosphere of saline tolerant pokkali rice and its draft genome analysis.</title>
        <authorList>
            <person name="Menon R."/>
            <person name="Kumari S."/>
            <person name="Rameshkumar N."/>
        </authorList>
    </citation>
    <scope>NUCLEOTIDE SEQUENCE [LARGE SCALE GENOMIC DNA]</scope>
    <source>
        <strain evidence="9 10">L3B27</strain>
    </source>
</reference>
<feature type="transmembrane region" description="Helical" evidence="8">
    <location>
        <begin position="326"/>
        <end position="347"/>
    </location>
</feature>
<dbReference type="NCBIfam" id="TIGR00792">
    <property type="entry name" value="gph"/>
    <property type="match status" value="1"/>
</dbReference>
<gene>
    <name evidence="9" type="ORF">DD559_03830</name>
</gene>
<dbReference type="GO" id="GO:0008643">
    <property type="term" value="P:carbohydrate transport"/>
    <property type="evidence" value="ECO:0007669"/>
    <property type="project" value="InterPro"/>
</dbReference>
<keyword evidence="7 8" id="KW-0472">Membrane</keyword>
<dbReference type="AlphaFoldDB" id="A0A2U0SBA5"/>
<keyword evidence="5 8" id="KW-0812">Transmembrane</keyword>
<feature type="transmembrane region" description="Helical" evidence="8">
    <location>
        <begin position="303"/>
        <end position="320"/>
    </location>
</feature>
<evidence type="ECO:0000256" key="3">
    <source>
        <dbReference type="ARBA" id="ARBA00022448"/>
    </source>
</evidence>
<dbReference type="GO" id="GO:0015293">
    <property type="term" value="F:symporter activity"/>
    <property type="evidence" value="ECO:0007669"/>
    <property type="project" value="InterPro"/>
</dbReference>
<evidence type="ECO:0000256" key="5">
    <source>
        <dbReference type="ARBA" id="ARBA00022692"/>
    </source>
</evidence>
<name>A0A2U0SBA5_9SPHN</name>
<feature type="transmembrane region" description="Helical" evidence="8">
    <location>
        <begin position="87"/>
        <end position="109"/>
    </location>
</feature>